<dbReference type="OrthoDB" id="9783788at2"/>
<dbReference type="InterPro" id="IPR036388">
    <property type="entry name" value="WH-like_DNA-bd_sf"/>
</dbReference>
<sequence>MNFNQIYNKYNKMIHHLLHKYHIRYNYDEYEQLLSIKLWQLYQNYDPSKNDNEARYYYHFLNFYLIDLLRKQYREPLLEDIYDSTLNLPEPYSFNHAEFNAFIDQLSIEEKQWLILRSQGYKLHEIAKFMHKSPNTLRKYKRLSQLKYQAFFNERT</sequence>
<dbReference type="GO" id="GO:0003700">
    <property type="term" value="F:DNA-binding transcription factor activity"/>
    <property type="evidence" value="ECO:0007669"/>
    <property type="project" value="InterPro"/>
</dbReference>
<dbReference type="EMBL" id="AMSQ01000002">
    <property type="protein sequence ID" value="EKU50288.1"/>
    <property type="molecule type" value="Genomic_DNA"/>
</dbReference>
<evidence type="ECO:0000313" key="3">
    <source>
        <dbReference type="EMBL" id="EKU50288.1"/>
    </source>
</evidence>
<dbReference type="eggNOG" id="COG1595">
    <property type="taxonomic scope" value="Bacteria"/>
</dbReference>
<name>K9AS96_9STAP</name>
<dbReference type="STRING" id="1229783.C273_01560"/>
<protein>
    <submittedName>
        <fullName evidence="3">Putative DNA-binding protein</fullName>
    </submittedName>
</protein>
<keyword evidence="2" id="KW-0804">Transcription</keyword>
<organism evidence="3 4">
    <name type="scientific">Staphylococcus massiliensis S46</name>
    <dbReference type="NCBI Taxonomy" id="1229783"/>
    <lineage>
        <taxon>Bacteria</taxon>
        <taxon>Bacillati</taxon>
        <taxon>Bacillota</taxon>
        <taxon>Bacilli</taxon>
        <taxon>Bacillales</taxon>
        <taxon>Staphylococcaceae</taxon>
        <taxon>Staphylococcus</taxon>
    </lineage>
</organism>
<evidence type="ECO:0000256" key="2">
    <source>
        <dbReference type="ARBA" id="ARBA00023163"/>
    </source>
</evidence>
<evidence type="ECO:0000313" key="4">
    <source>
        <dbReference type="Proteomes" id="UP000009885"/>
    </source>
</evidence>
<dbReference type="GO" id="GO:0003677">
    <property type="term" value="F:DNA binding"/>
    <property type="evidence" value="ECO:0007669"/>
    <property type="project" value="UniProtKB-KW"/>
</dbReference>
<keyword evidence="3" id="KW-0238">DNA-binding</keyword>
<comment type="caution">
    <text evidence="3">The sequence shown here is derived from an EMBL/GenBank/DDBJ whole genome shotgun (WGS) entry which is preliminary data.</text>
</comment>
<dbReference type="SUPFAM" id="SSF46894">
    <property type="entry name" value="C-terminal effector domain of the bipartite response regulators"/>
    <property type="match status" value="1"/>
</dbReference>
<reference evidence="3 4" key="1">
    <citation type="journal article" date="2013" name="Genome Announc.">
        <title>Genome Sequence of Staphylococcus massiliensis Strain S46, Isolated from the Surface of Healthy Human Skin.</title>
        <authorList>
            <person name="Srivastav R."/>
            <person name="Singh A."/>
            <person name="Jangir P.K."/>
            <person name="Kumari C."/>
            <person name="Muduli S."/>
            <person name="Sharma R."/>
        </authorList>
    </citation>
    <scope>NUCLEOTIDE SEQUENCE [LARGE SCALE GENOMIC DNA]</scope>
    <source>
        <strain evidence="3 4">S46</strain>
    </source>
</reference>
<dbReference type="InterPro" id="IPR013325">
    <property type="entry name" value="RNA_pol_sigma_r2"/>
</dbReference>
<dbReference type="Gene3D" id="1.10.10.10">
    <property type="entry name" value="Winged helix-like DNA-binding domain superfamily/Winged helix DNA-binding domain"/>
    <property type="match status" value="1"/>
</dbReference>
<dbReference type="Proteomes" id="UP000009885">
    <property type="component" value="Unassembled WGS sequence"/>
</dbReference>
<dbReference type="SUPFAM" id="SSF88946">
    <property type="entry name" value="Sigma2 domain of RNA polymerase sigma factors"/>
    <property type="match status" value="1"/>
</dbReference>
<dbReference type="RefSeq" id="WP_009382001.1">
    <property type="nucleotide sequence ID" value="NZ_AMSQ01000002.1"/>
</dbReference>
<dbReference type="InterPro" id="IPR016032">
    <property type="entry name" value="Sig_transdc_resp-reg_C-effctor"/>
</dbReference>
<keyword evidence="4" id="KW-1185">Reference proteome</keyword>
<keyword evidence="1" id="KW-0805">Transcription regulation</keyword>
<evidence type="ECO:0000256" key="1">
    <source>
        <dbReference type="ARBA" id="ARBA00023015"/>
    </source>
</evidence>
<gene>
    <name evidence="3" type="ORF">C273_01560</name>
</gene>
<proteinExistence type="predicted"/>
<dbReference type="GO" id="GO:0006352">
    <property type="term" value="P:DNA-templated transcription initiation"/>
    <property type="evidence" value="ECO:0007669"/>
    <property type="project" value="InterPro"/>
</dbReference>
<dbReference type="PATRIC" id="fig|1229783.3.peg.318"/>
<dbReference type="AlphaFoldDB" id="K9AS96"/>
<accession>K9AS96</accession>